<dbReference type="PANTHER" id="PTHR30146:SF33">
    <property type="entry name" value="TRANSCRIPTIONAL REGULATOR"/>
    <property type="match status" value="1"/>
</dbReference>
<proteinExistence type="predicted"/>
<dbReference type="GO" id="GO:0000976">
    <property type="term" value="F:transcription cis-regulatory region binding"/>
    <property type="evidence" value="ECO:0007669"/>
    <property type="project" value="TreeGrafter"/>
</dbReference>
<dbReference type="InterPro" id="IPR046335">
    <property type="entry name" value="LacI/GalR-like_sensor"/>
</dbReference>
<gene>
    <name evidence="5" type="ORF">DES41_105321</name>
</gene>
<evidence type="ECO:0000256" key="3">
    <source>
        <dbReference type="ARBA" id="ARBA00023163"/>
    </source>
</evidence>
<evidence type="ECO:0000313" key="6">
    <source>
        <dbReference type="Proteomes" id="UP000252884"/>
    </source>
</evidence>
<dbReference type="InterPro" id="IPR028082">
    <property type="entry name" value="Peripla_BP_I"/>
</dbReference>
<dbReference type="CDD" id="cd01392">
    <property type="entry name" value="HTH_LacI"/>
    <property type="match status" value="1"/>
</dbReference>
<evidence type="ECO:0000256" key="2">
    <source>
        <dbReference type="ARBA" id="ARBA00023125"/>
    </source>
</evidence>
<comment type="caution">
    <text evidence="5">The sequence shown here is derived from an EMBL/GenBank/DDBJ whole genome shotgun (WGS) entry which is preliminary data.</text>
</comment>
<keyword evidence="6" id="KW-1185">Reference proteome</keyword>
<dbReference type="Pfam" id="PF00356">
    <property type="entry name" value="LacI"/>
    <property type="match status" value="1"/>
</dbReference>
<dbReference type="Proteomes" id="UP000252884">
    <property type="component" value="Unassembled WGS sequence"/>
</dbReference>
<dbReference type="PANTHER" id="PTHR30146">
    <property type="entry name" value="LACI-RELATED TRANSCRIPTIONAL REPRESSOR"/>
    <property type="match status" value="1"/>
</dbReference>
<dbReference type="RefSeq" id="WP_170168231.1">
    <property type="nucleotide sequence ID" value="NZ_QPJK01000005.1"/>
</dbReference>
<dbReference type="SUPFAM" id="SSF47413">
    <property type="entry name" value="lambda repressor-like DNA-binding domains"/>
    <property type="match status" value="1"/>
</dbReference>
<feature type="domain" description="HTH lacI-type" evidence="4">
    <location>
        <begin position="17"/>
        <end position="71"/>
    </location>
</feature>
<dbReference type="InterPro" id="IPR010982">
    <property type="entry name" value="Lambda_DNA-bd_dom_sf"/>
</dbReference>
<dbReference type="SMART" id="SM00354">
    <property type="entry name" value="HTH_LACI"/>
    <property type="match status" value="1"/>
</dbReference>
<dbReference type="PROSITE" id="PS50932">
    <property type="entry name" value="HTH_LACI_2"/>
    <property type="match status" value="1"/>
</dbReference>
<dbReference type="Pfam" id="PF13377">
    <property type="entry name" value="Peripla_BP_3"/>
    <property type="match status" value="1"/>
</dbReference>
<accession>A0A368XS97</accession>
<name>A0A368XS97_9BURK</name>
<dbReference type="SUPFAM" id="SSF53822">
    <property type="entry name" value="Periplasmic binding protein-like I"/>
    <property type="match status" value="1"/>
</dbReference>
<dbReference type="Gene3D" id="1.10.260.40">
    <property type="entry name" value="lambda repressor-like DNA-binding domains"/>
    <property type="match status" value="1"/>
</dbReference>
<keyword evidence="2" id="KW-0238">DNA-binding</keyword>
<dbReference type="GO" id="GO:0003700">
    <property type="term" value="F:DNA-binding transcription factor activity"/>
    <property type="evidence" value="ECO:0007669"/>
    <property type="project" value="TreeGrafter"/>
</dbReference>
<dbReference type="AlphaFoldDB" id="A0A368XS97"/>
<dbReference type="InterPro" id="IPR000843">
    <property type="entry name" value="HTH_LacI"/>
</dbReference>
<dbReference type="CDD" id="cd01575">
    <property type="entry name" value="PBP1_GntR"/>
    <property type="match status" value="1"/>
</dbReference>
<dbReference type="Gene3D" id="3.40.50.2300">
    <property type="match status" value="2"/>
</dbReference>
<sequence length="351" mass="37970">MDNAGRVRAPRRKLGIRTIHDVAALAGVSSITVSRYFNAPEKVSPVVRDRLRQIILETGYVPSQMAGRLASAESRVVGAVMQNTGSSTFADLVKGMGDGFEGSGLQLLLANTEYLQDREERAVRAFMGWHPSALILTRDDHTPESEALLRAARCPIVETWGVVPGRPFHQVGFPHADVGKELARHFLAQGARRIRFALRQAPQDFRAQQRAQGYAQAMVAAGLTPDVQASSCDDELDAGAQMLERLSREPPDQRPQAVIFASDNMAVGAILAAPGRGIRFPQDFAIAGFGDAPIAARLHPALTTVRPRPYDIGLKAAQVVLSLKAGRDPEAPPATHLVPCELIVRESSRLA</sequence>
<reference evidence="5 6" key="1">
    <citation type="submission" date="2018-07" db="EMBL/GenBank/DDBJ databases">
        <title>Genomic Encyclopedia of Type Strains, Phase IV (KMG-IV): sequencing the most valuable type-strain genomes for metagenomic binning, comparative biology and taxonomic classification.</title>
        <authorList>
            <person name="Goeker M."/>
        </authorList>
    </citation>
    <scope>NUCLEOTIDE SEQUENCE [LARGE SCALE GENOMIC DNA]</scope>
    <source>
        <strain evidence="5 6">DSM 21634</strain>
    </source>
</reference>
<dbReference type="EMBL" id="QPJK01000005">
    <property type="protein sequence ID" value="RCW70379.1"/>
    <property type="molecule type" value="Genomic_DNA"/>
</dbReference>
<evidence type="ECO:0000259" key="4">
    <source>
        <dbReference type="PROSITE" id="PS50932"/>
    </source>
</evidence>
<keyword evidence="1" id="KW-0805">Transcription regulation</keyword>
<keyword evidence="3" id="KW-0804">Transcription</keyword>
<evidence type="ECO:0000256" key="1">
    <source>
        <dbReference type="ARBA" id="ARBA00023015"/>
    </source>
</evidence>
<organism evidence="5 6">
    <name type="scientific">Pseudorhodoferax soli</name>
    <dbReference type="NCBI Taxonomy" id="545864"/>
    <lineage>
        <taxon>Bacteria</taxon>
        <taxon>Pseudomonadati</taxon>
        <taxon>Pseudomonadota</taxon>
        <taxon>Betaproteobacteria</taxon>
        <taxon>Burkholderiales</taxon>
        <taxon>Comamonadaceae</taxon>
    </lineage>
</organism>
<evidence type="ECO:0000313" key="5">
    <source>
        <dbReference type="EMBL" id="RCW70379.1"/>
    </source>
</evidence>
<protein>
    <submittedName>
        <fullName evidence="5">LacI family transcriptional regulator</fullName>
    </submittedName>
</protein>